<dbReference type="AlphaFoldDB" id="A0A9W9EVN4"/>
<reference evidence="9" key="2">
    <citation type="journal article" date="2023" name="IMA Fungus">
        <title>Comparative genomic study of the Penicillium genus elucidates a diverse pangenome and 15 lateral gene transfer events.</title>
        <authorList>
            <person name="Petersen C."/>
            <person name="Sorensen T."/>
            <person name="Nielsen M.R."/>
            <person name="Sondergaard T.E."/>
            <person name="Sorensen J.L."/>
            <person name="Fitzpatrick D.A."/>
            <person name="Frisvad J.C."/>
            <person name="Nielsen K.L."/>
        </authorList>
    </citation>
    <scope>NUCLEOTIDE SEQUENCE</scope>
    <source>
        <strain evidence="9">IBT 30069</strain>
    </source>
</reference>
<reference evidence="9" key="1">
    <citation type="submission" date="2022-11" db="EMBL/GenBank/DDBJ databases">
        <authorList>
            <person name="Petersen C."/>
        </authorList>
    </citation>
    <scope>NUCLEOTIDE SEQUENCE</scope>
    <source>
        <strain evidence="9">IBT 30069</strain>
    </source>
</reference>
<evidence type="ECO:0000313" key="10">
    <source>
        <dbReference type="Proteomes" id="UP001149165"/>
    </source>
</evidence>
<dbReference type="GO" id="GO:0003677">
    <property type="term" value="F:DNA binding"/>
    <property type="evidence" value="ECO:0007669"/>
    <property type="project" value="UniProtKB-KW"/>
</dbReference>
<feature type="region of interest" description="Disordered" evidence="7">
    <location>
        <begin position="160"/>
        <end position="194"/>
    </location>
</feature>
<evidence type="ECO:0000256" key="5">
    <source>
        <dbReference type="ARBA" id="ARBA00023242"/>
    </source>
</evidence>
<feature type="domain" description="Zn(2)-C6 fungal-type" evidence="8">
    <location>
        <begin position="77"/>
        <end position="107"/>
    </location>
</feature>
<dbReference type="PANTHER" id="PTHR47654:SF3">
    <property type="entry name" value="ZN(II)2CYS6 TRANSCRIPTION FACTOR (EUROFUNG)"/>
    <property type="match status" value="1"/>
</dbReference>
<dbReference type="EMBL" id="JAPQKH010000007">
    <property type="protein sequence ID" value="KAJ5088716.1"/>
    <property type="molecule type" value="Genomic_DNA"/>
</dbReference>
<evidence type="ECO:0000256" key="6">
    <source>
        <dbReference type="SAM" id="Coils"/>
    </source>
</evidence>
<gene>
    <name evidence="9" type="ORF">N7456_012332</name>
</gene>
<feature type="compositionally biased region" description="Polar residues" evidence="7">
    <location>
        <begin position="239"/>
        <end position="253"/>
    </location>
</feature>
<proteinExistence type="predicted"/>
<dbReference type="InterPro" id="IPR036864">
    <property type="entry name" value="Zn2-C6_fun-type_DNA-bd_sf"/>
</dbReference>
<evidence type="ECO:0000259" key="8">
    <source>
        <dbReference type="PROSITE" id="PS50048"/>
    </source>
</evidence>
<dbReference type="Pfam" id="PF04082">
    <property type="entry name" value="Fungal_trans"/>
    <property type="match status" value="1"/>
</dbReference>
<dbReference type="InterPro" id="IPR007219">
    <property type="entry name" value="XnlR_reg_dom"/>
</dbReference>
<feature type="region of interest" description="Disordered" evidence="7">
    <location>
        <begin position="237"/>
        <end position="262"/>
    </location>
</feature>
<dbReference type="SMART" id="SM00906">
    <property type="entry name" value="Fungal_trans"/>
    <property type="match status" value="1"/>
</dbReference>
<keyword evidence="4" id="KW-0804">Transcription</keyword>
<name>A0A9W9EVN4_9EURO</name>
<dbReference type="CDD" id="cd00067">
    <property type="entry name" value="GAL4"/>
    <property type="match status" value="1"/>
</dbReference>
<evidence type="ECO:0000256" key="4">
    <source>
        <dbReference type="ARBA" id="ARBA00023163"/>
    </source>
</evidence>
<dbReference type="SMART" id="SM00066">
    <property type="entry name" value="GAL4"/>
    <property type="match status" value="1"/>
</dbReference>
<dbReference type="SUPFAM" id="SSF57701">
    <property type="entry name" value="Zn2/Cys6 DNA-binding domain"/>
    <property type="match status" value="1"/>
</dbReference>
<dbReference type="InterPro" id="IPR001138">
    <property type="entry name" value="Zn2Cys6_DnaBD"/>
</dbReference>
<organism evidence="9 10">
    <name type="scientific">Penicillium angulare</name>
    <dbReference type="NCBI Taxonomy" id="116970"/>
    <lineage>
        <taxon>Eukaryota</taxon>
        <taxon>Fungi</taxon>
        <taxon>Dikarya</taxon>
        <taxon>Ascomycota</taxon>
        <taxon>Pezizomycotina</taxon>
        <taxon>Eurotiomycetes</taxon>
        <taxon>Eurotiomycetidae</taxon>
        <taxon>Eurotiales</taxon>
        <taxon>Aspergillaceae</taxon>
        <taxon>Penicillium</taxon>
    </lineage>
</organism>
<evidence type="ECO:0000256" key="1">
    <source>
        <dbReference type="ARBA" id="ARBA00022723"/>
    </source>
</evidence>
<dbReference type="Gene3D" id="4.10.240.10">
    <property type="entry name" value="Zn(2)-C6 fungal-type DNA-binding domain"/>
    <property type="match status" value="1"/>
</dbReference>
<keyword evidence="5" id="KW-0539">Nucleus</keyword>
<keyword evidence="1" id="KW-0479">Metal-binding</keyword>
<dbReference type="Pfam" id="PF00172">
    <property type="entry name" value="Zn_clus"/>
    <property type="match status" value="1"/>
</dbReference>
<evidence type="ECO:0000256" key="2">
    <source>
        <dbReference type="ARBA" id="ARBA00023015"/>
    </source>
</evidence>
<dbReference type="InterPro" id="IPR053230">
    <property type="entry name" value="Trans_reg_galc"/>
</dbReference>
<evidence type="ECO:0000313" key="9">
    <source>
        <dbReference type="EMBL" id="KAJ5088716.1"/>
    </source>
</evidence>
<dbReference type="Proteomes" id="UP001149165">
    <property type="component" value="Unassembled WGS sequence"/>
</dbReference>
<dbReference type="OrthoDB" id="5296287at2759"/>
<dbReference type="CDD" id="cd12148">
    <property type="entry name" value="fungal_TF_MHR"/>
    <property type="match status" value="1"/>
</dbReference>
<keyword evidence="3" id="KW-0238">DNA-binding</keyword>
<dbReference type="GO" id="GO:0006351">
    <property type="term" value="P:DNA-templated transcription"/>
    <property type="evidence" value="ECO:0007669"/>
    <property type="project" value="InterPro"/>
</dbReference>
<evidence type="ECO:0000256" key="3">
    <source>
        <dbReference type="ARBA" id="ARBA00023125"/>
    </source>
</evidence>
<sequence length="917" mass="101086">MTSIHFPSWTEQQSLFKLSCADAETCNQFSGMDNMPSLQRSDSDLGTKKMAIPRLAEGAESAFTSPGRFHRRHVRRACESCRQRKTKCTGDKSGCRNCREAGIICCYTDGKREKSKRQLASLSAKVQAYEDVIKRLSSRFGVSDEQLVNIALTAASAPDLALNSDGNSSREAKGAWDSEDSPPSRPPSTTPLDLIDHTEEDFNRDEASRATGFIGKSSEINWLQKLSKEVNNECEAWSASMSNSGDDNGLPSPTLTPRPDNPVDPLMTASNYYLDDLDIPGKEGKHQVDANAVPSREIATKLLNAYLTSVHPSFPIIGISTFVSQFQVFFNQPTLRPGSKWLAILNLIFAVAAKYGQLTNADWKEGDDDHELYFARARMLSLEDQLLHHPDLQQLQVEGLACFYMISSGHINRAWKLSGSAVRGALALGLHLRNVGSCTSDTSKEIRYRVWWSLYNVDHLLAVMTGRPSCITDDCCTTPLPVPFDESDFQKEEISQLISTSGRAILSPLDRMSFSNSVASLDSNADSDTNDTPVEGETKITRAEYLKSLPPCVSLYFLQLTSLNTIAKRMTVKLYSPEALQSPWASTQFTIQSLMLEIDSWFMNLPSAYDFTSTQTSQCPLGQRMGLAFLFYSTKIGITRPCLCRLDPTPAESDKTHEFCSKTAAECVESACHMLTLFPDTPDASLLYRISPWWCTLHYLMQATTVLLLELAYRAQHVPEKAIMVSKAAKKALDWLSALSKSSLASERAWNLCNGFLRRLAPHVGIDVDDFSGNDNDESSAASLLDSSEVADAANLEPDQTVDDIVFDPTATLPTAPVTTTTSETATADEIAADMDFITCSPMDQSSTPLAMSVSSYGLEPDLLDQFMKPEKSLSGKGSYDDYFPYDPVTGQITGSFFPTGSNLDFDMGYSWPDPVC</sequence>
<dbReference type="PROSITE" id="PS00463">
    <property type="entry name" value="ZN2_CY6_FUNGAL_1"/>
    <property type="match status" value="1"/>
</dbReference>
<dbReference type="GO" id="GO:0008270">
    <property type="term" value="F:zinc ion binding"/>
    <property type="evidence" value="ECO:0007669"/>
    <property type="project" value="InterPro"/>
</dbReference>
<keyword evidence="6" id="KW-0175">Coiled coil</keyword>
<accession>A0A9W9EVN4</accession>
<protein>
    <recommendedName>
        <fullName evidence="8">Zn(2)-C6 fungal-type domain-containing protein</fullName>
    </recommendedName>
</protein>
<dbReference type="GO" id="GO:0000981">
    <property type="term" value="F:DNA-binding transcription factor activity, RNA polymerase II-specific"/>
    <property type="evidence" value="ECO:0007669"/>
    <property type="project" value="InterPro"/>
</dbReference>
<comment type="caution">
    <text evidence="9">The sequence shown here is derived from an EMBL/GenBank/DDBJ whole genome shotgun (WGS) entry which is preliminary data.</text>
</comment>
<dbReference type="PANTHER" id="PTHR47654">
    <property type="entry name" value="ZN(II)2CYS6 TRANSCRIPTION FACTOR (EUROFUNG)-RELATED"/>
    <property type="match status" value="1"/>
</dbReference>
<keyword evidence="10" id="KW-1185">Reference proteome</keyword>
<feature type="coiled-coil region" evidence="6">
    <location>
        <begin position="112"/>
        <end position="139"/>
    </location>
</feature>
<keyword evidence="2" id="KW-0805">Transcription regulation</keyword>
<dbReference type="PROSITE" id="PS50048">
    <property type="entry name" value="ZN2_CY6_FUNGAL_2"/>
    <property type="match status" value="1"/>
</dbReference>
<evidence type="ECO:0000256" key="7">
    <source>
        <dbReference type="SAM" id="MobiDB-lite"/>
    </source>
</evidence>